<name>A0A159Z8T5_9RHOB</name>
<accession>A0A159Z8T5</accession>
<dbReference type="InterPro" id="IPR018037">
    <property type="entry name" value="FixH_proteobacterial"/>
</dbReference>
<sequence>MTKVQVRAADGGRPLTGRKVLAIVVSAFALIIAVNVYMAVQAISTFPGLEVKNSYVASQTFDADRAAQEALGWHVTHEYSPDGVLSLVMRDAHGLPAQVKSLSVIIGRTTYARDDRPVDLVYTGGIYSAKLDLQPGNWLLHLDATAEDGTAFRQRYDMFVNG</sequence>
<keyword evidence="3" id="KW-1185">Reference proteome</keyword>
<keyword evidence="1" id="KW-0472">Membrane</keyword>
<dbReference type="RefSeq" id="WP_066817935.1">
    <property type="nucleotide sequence ID" value="NZ_CP012661.1"/>
</dbReference>
<feature type="transmembrane region" description="Helical" evidence="1">
    <location>
        <begin position="20"/>
        <end position="40"/>
    </location>
</feature>
<dbReference type="Pfam" id="PF05751">
    <property type="entry name" value="FixH"/>
    <property type="match status" value="1"/>
</dbReference>
<dbReference type="AlphaFoldDB" id="A0A159Z8T5"/>
<keyword evidence="1" id="KW-1133">Transmembrane helix</keyword>
<dbReference type="PATRIC" id="fig|1335048.3.peg.4935"/>
<dbReference type="Proteomes" id="UP000076128">
    <property type="component" value="Chromosome"/>
</dbReference>
<organism evidence="2 3">
    <name type="scientific">Frigidibacter mobilis</name>
    <dbReference type="NCBI Taxonomy" id="1335048"/>
    <lineage>
        <taxon>Bacteria</taxon>
        <taxon>Pseudomonadati</taxon>
        <taxon>Pseudomonadota</taxon>
        <taxon>Alphaproteobacteria</taxon>
        <taxon>Rhodobacterales</taxon>
        <taxon>Paracoccaceae</taxon>
        <taxon>Frigidibacter</taxon>
    </lineage>
</organism>
<reference evidence="2 3" key="1">
    <citation type="submission" date="2015-09" db="EMBL/GenBank/DDBJ databases">
        <title>Complete genome sequence of Defluviimonas alba cai42t isolated from an oilfield in Xinjiang.</title>
        <authorList>
            <person name="Geng S."/>
            <person name="Pan X."/>
            <person name="Wu X."/>
        </authorList>
    </citation>
    <scope>NUCLEOTIDE SEQUENCE [LARGE SCALE GENOMIC DNA]</scope>
    <source>
        <strain evidence="3">cai42</strain>
    </source>
</reference>
<dbReference type="EMBL" id="CP012661">
    <property type="protein sequence ID" value="AMY71965.1"/>
    <property type="molecule type" value="Genomic_DNA"/>
</dbReference>
<dbReference type="OrthoDB" id="1495896at2"/>
<evidence type="ECO:0000256" key="1">
    <source>
        <dbReference type="SAM" id="Phobius"/>
    </source>
</evidence>
<dbReference type="InterPro" id="IPR008620">
    <property type="entry name" value="FixH"/>
</dbReference>
<keyword evidence="1" id="KW-0812">Transmembrane</keyword>
<proteinExistence type="predicted"/>
<dbReference type="PIRSF" id="PIRSF011386">
    <property type="entry name" value="FixH"/>
    <property type="match status" value="1"/>
</dbReference>
<dbReference type="KEGG" id="daa:AKL17_4755"/>
<evidence type="ECO:0000313" key="2">
    <source>
        <dbReference type="EMBL" id="AMY71965.1"/>
    </source>
</evidence>
<dbReference type="STRING" id="1335048.AKL17_4755"/>
<protein>
    <submittedName>
        <fullName evidence="2">Cbb3-type cytochrome c oxidase biogenesis protein CcoH</fullName>
    </submittedName>
</protein>
<gene>
    <name evidence="2" type="ORF">AKL17_4755</name>
</gene>
<evidence type="ECO:0000313" key="3">
    <source>
        <dbReference type="Proteomes" id="UP000076128"/>
    </source>
</evidence>